<evidence type="ECO:0000256" key="1">
    <source>
        <dbReference type="ARBA" id="ARBA00022630"/>
    </source>
</evidence>
<feature type="domain" description="FAD-binding" evidence="3">
    <location>
        <begin position="11"/>
        <end position="374"/>
    </location>
</feature>
<proteinExistence type="predicted"/>
<accession>A0A2Z6ITN5</accession>
<keyword evidence="2" id="KW-0274">FAD</keyword>
<dbReference type="SUPFAM" id="SSF51905">
    <property type="entry name" value="FAD/NAD(P)-binding domain"/>
    <property type="match status" value="1"/>
</dbReference>
<dbReference type="InterPro" id="IPR002938">
    <property type="entry name" value="FAD-bd"/>
</dbReference>
<dbReference type="PANTHER" id="PTHR43004">
    <property type="entry name" value="TRK SYSTEM POTASSIUM UPTAKE PROTEIN"/>
    <property type="match status" value="1"/>
</dbReference>
<evidence type="ECO:0000259" key="3">
    <source>
        <dbReference type="Pfam" id="PF01494"/>
    </source>
</evidence>
<dbReference type="EC" id="1.14.13.20" evidence="4"/>
<dbReference type="Gene3D" id="3.50.50.60">
    <property type="entry name" value="FAD/NAD(P)-binding domain"/>
    <property type="match status" value="1"/>
</dbReference>
<evidence type="ECO:0000256" key="2">
    <source>
        <dbReference type="ARBA" id="ARBA00022827"/>
    </source>
</evidence>
<keyword evidence="4" id="KW-0503">Monooxygenase</keyword>
<dbReference type="AlphaFoldDB" id="A0A2Z6ITN5"/>
<dbReference type="Gene3D" id="3.30.9.10">
    <property type="entry name" value="D-Amino Acid Oxidase, subunit A, domain 2"/>
    <property type="match status" value="1"/>
</dbReference>
<keyword evidence="4" id="KW-0560">Oxidoreductase</keyword>
<organism evidence="4">
    <name type="scientific">Cupriavidus sp. STW8_1</name>
    <dbReference type="NCBI Taxonomy" id="1503044"/>
    <lineage>
        <taxon>Bacteria</taxon>
        <taxon>Pseudomonadati</taxon>
        <taxon>Pseudomonadota</taxon>
        <taxon>Betaproteobacteria</taxon>
        <taxon>Burkholderiales</taxon>
        <taxon>Burkholderiaceae</taxon>
        <taxon>Cupriavidus</taxon>
    </lineage>
</organism>
<dbReference type="EMBL" id="CCJH010000006">
    <property type="protein sequence ID" value="CDS90642.1"/>
    <property type="molecule type" value="Genomic_DNA"/>
</dbReference>
<geneLocation type="plasmid" evidence="4">
    <name>pPO1</name>
</geneLocation>
<dbReference type="PANTHER" id="PTHR43004:SF8">
    <property type="entry name" value="FAD-BINDING DOMAIN-CONTAINING PROTEIN-RELATED"/>
    <property type="match status" value="1"/>
</dbReference>
<dbReference type="GO" id="GO:0071949">
    <property type="term" value="F:FAD binding"/>
    <property type="evidence" value="ECO:0007669"/>
    <property type="project" value="InterPro"/>
</dbReference>
<name>A0A2Z6ITN5_9BURK</name>
<keyword evidence="4" id="KW-0614">Plasmid</keyword>
<dbReference type="PRINTS" id="PR00420">
    <property type="entry name" value="RNGMNOXGNASE"/>
</dbReference>
<gene>
    <name evidence="4" type="primary">tfdB</name>
</gene>
<evidence type="ECO:0000313" key="4">
    <source>
        <dbReference type="EMBL" id="CDS90642.1"/>
    </source>
</evidence>
<reference evidence="4" key="1">
    <citation type="submission" date="2014-04" db="EMBL/GenBank/DDBJ databases">
        <authorList>
            <person name="Xu Y.W."/>
            <person name="Yang Q."/>
        </authorList>
    </citation>
    <scope>NUCLEOTIDE SEQUENCE</scope>
    <source>
        <strain evidence="4">STW8_1</strain>
    </source>
</reference>
<sequence>MTEEDMALTIETDVLVVGTGPAGASAGALLARYGVRTMLINKYNWTAPTPRAHITNQRTMEILRDLGLEAEARLYAAPNDLMGENTICASLAGEEFGRIRTWGTDVRRRADYDECSPTSMCDLPQNYLEPILVKSAALDGCKVRFDTEYLGHEQDADGVSSRLRDRLNGEEFTVRSKYLIGADGANSRVVSDLDLPLEGTMGKSGSINLLFEADLDRYVAHRPSVLYWVIQPGSDIGGLGIGVVRMVRPWNKWLAIWGYDVEQGPPEISESFARRIVHNLIGDDSVPLKIEGISTWTVNDMYATRLQQGRVFCAGDAVHRHPPTNGLGSNTSIQDSFNLAWKIAMVLNGTADESLLDTYTIERAPIAKQVVCRANKSLEDFPPIAMALGLPQAKSADEMKSNMARRKEPGPEAQAQRTRLREAIAGTNYVYNAHGVEMNQRYDSPAIVADNSPDEVFRDVELYHQASTRPGAPMPHVWVYASGDGHRISTKDLCGKGNFTLFTGIGGAAWQDAAAAVSRQLGVAVTVRIIGPGQAYEDHYGDFARISEIIDTGAILVRPDFHVAYRATSLPADAAGDLVSAMRRILGRQSERSSALRVTSRAI</sequence>
<dbReference type="Pfam" id="PF01494">
    <property type="entry name" value="FAD_binding_3"/>
    <property type="match status" value="1"/>
</dbReference>
<dbReference type="GO" id="GO:0018666">
    <property type="term" value="F:2,4-dichlorophenol 6-monooxygenase activity"/>
    <property type="evidence" value="ECO:0007669"/>
    <property type="project" value="UniProtKB-EC"/>
</dbReference>
<dbReference type="Pfam" id="PF21274">
    <property type="entry name" value="Rng_hyd_C"/>
    <property type="match status" value="1"/>
</dbReference>
<dbReference type="InterPro" id="IPR050641">
    <property type="entry name" value="RIFMO-like"/>
</dbReference>
<keyword evidence="1" id="KW-0285">Flavoprotein</keyword>
<protein>
    <submittedName>
        <fullName evidence="4">2,4-dichlorophenol 6-monooxygenase</fullName>
        <ecNumber evidence="4">1.14.13.20</ecNumber>
    </submittedName>
</protein>
<dbReference type="InterPro" id="IPR036188">
    <property type="entry name" value="FAD/NAD-bd_sf"/>
</dbReference>
<reference evidence="4" key="2">
    <citation type="submission" date="2018-06" db="EMBL/GenBank/DDBJ databases">
        <title>Genetic characterization of 2,4-dichlorophenoxyacetic acid degradative plasmids in agricultural soils of the Mekong delta, Vietnam.</title>
        <authorList>
            <person name="Nguyen T.P.O."/>
            <person name="De Mot R."/>
            <person name="Springael D."/>
        </authorList>
    </citation>
    <scope>NUCLEOTIDE SEQUENCE</scope>
    <source>
        <strain evidence="4">STW8_1</strain>
    </source>
</reference>
<dbReference type="Gene3D" id="3.40.30.120">
    <property type="match status" value="1"/>
</dbReference>